<dbReference type="EMBL" id="ML769440">
    <property type="protein sequence ID" value="KAE9401963.1"/>
    <property type="molecule type" value="Genomic_DNA"/>
</dbReference>
<dbReference type="Proteomes" id="UP000799118">
    <property type="component" value="Unassembled WGS sequence"/>
</dbReference>
<keyword evidence="3" id="KW-1185">Reference proteome</keyword>
<evidence type="ECO:0000313" key="3">
    <source>
        <dbReference type="Proteomes" id="UP000799118"/>
    </source>
</evidence>
<proteinExistence type="predicted"/>
<dbReference type="AlphaFoldDB" id="A0A6A4HVN7"/>
<accession>A0A6A4HVN7</accession>
<name>A0A6A4HVN7_9AGAR</name>
<dbReference type="OrthoDB" id="3268380at2759"/>
<reference evidence="2" key="1">
    <citation type="journal article" date="2019" name="Environ. Microbiol.">
        <title>Fungal ecological strategies reflected in gene transcription - a case study of two litter decomposers.</title>
        <authorList>
            <person name="Barbi F."/>
            <person name="Kohler A."/>
            <person name="Barry K."/>
            <person name="Baskaran P."/>
            <person name="Daum C."/>
            <person name="Fauchery L."/>
            <person name="Ihrmark K."/>
            <person name="Kuo A."/>
            <person name="LaButti K."/>
            <person name="Lipzen A."/>
            <person name="Morin E."/>
            <person name="Grigoriev I.V."/>
            <person name="Henrissat B."/>
            <person name="Lindahl B."/>
            <person name="Martin F."/>
        </authorList>
    </citation>
    <scope>NUCLEOTIDE SEQUENCE</scope>
    <source>
        <strain evidence="2">JB14</strain>
    </source>
</reference>
<dbReference type="InterPro" id="IPR036047">
    <property type="entry name" value="F-box-like_dom_sf"/>
</dbReference>
<sequence length="186" mass="21345">MNYSKVQQVLRDGEKDTEDYATEIAKLQSRIISIQQKKDRLEVHLRAYASLIAPVRRLPDDVLREVFKYDCSEPCKLFLLRIRDGPLKVGAVCSHWRSIVVSTPSLWSRISLRVGLEPFSSTCHVLQLFLDRSKQVALELVVNFFCSDGIFQEDPAFRAIASEAHRWTKLSVHGSLYPVSSKTSWY</sequence>
<organism evidence="2 3">
    <name type="scientific">Gymnopus androsaceus JB14</name>
    <dbReference type="NCBI Taxonomy" id="1447944"/>
    <lineage>
        <taxon>Eukaryota</taxon>
        <taxon>Fungi</taxon>
        <taxon>Dikarya</taxon>
        <taxon>Basidiomycota</taxon>
        <taxon>Agaricomycotina</taxon>
        <taxon>Agaricomycetes</taxon>
        <taxon>Agaricomycetidae</taxon>
        <taxon>Agaricales</taxon>
        <taxon>Marasmiineae</taxon>
        <taxon>Omphalotaceae</taxon>
        <taxon>Gymnopus</taxon>
    </lineage>
</organism>
<dbReference type="Pfam" id="PF12937">
    <property type="entry name" value="F-box-like"/>
    <property type="match status" value="1"/>
</dbReference>
<dbReference type="SUPFAM" id="SSF81383">
    <property type="entry name" value="F-box domain"/>
    <property type="match status" value="1"/>
</dbReference>
<dbReference type="Gene3D" id="1.20.1280.50">
    <property type="match status" value="1"/>
</dbReference>
<evidence type="ECO:0000313" key="2">
    <source>
        <dbReference type="EMBL" id="KAE9401963.1"/>
    </source>
</evidence>
<protein>
    <recommendedName>
        <fullName evidence="1">F-box domain-containing protein</fullName>
    </recommendedName>
</protein>
<gene>
    <name evidence="2" type="ORF">BT96DRAFT_817156</name>
</gene>
<feature type="domain" description="F-box" evidence="1">
    <location>
        <begin position="56"/>
        <end position="113"/>
    </location>
</feature>
<evidence type="ECO:0000259" key="1">
    <source>
        <dbReference type="Pfam" id="PF12937"/>
    </source>
</evidence>
<dbReference type="InterPro" id="IPR001810">
    <property type="entry name" value="F-box_dom"/>
</dbReference>